<protein>
    <submittedName>
        <fullName evidence="1">Uncharacterized protein</fullName>
    </submittedName>
</protein>
<dbReference type="EMBL" id="DVFT01000222">
    <property type="protein sequence ID" value="HIQ97864.1"/>
    <property type="molecule type" value="Genomic_DNA"/>
</dbReference>
<evidence type="ECO:0000313" key="2">
    <source>
        <dbReference type="Proteomes" id="UP000886886"/>
    </source>
</evidence>
<proteinExistence type="predicted"/>
<gene>
    <name evidence="1" type="ORF">IAB26_15045</name>
</gene>
<accession>A0A9D1D3H2</accession>
<reference evidence="1" key="1">
    <citation type="submission" date="2020-10" db="EMBL/GenBank/DDBJ databases">
        <authorList>
            <person name="Gilroy R."/>
        </authorList>
    </citation>
    <scope>NUCLEOTIDE SEQUENCE</scope>
    <source>
        <strain evidence="1">ChiSjej3B21-11622</strain>
    </source>
</reference>
<dbReference type="Proteomes" id="UP000886886">
    <property type="component" value="Unassembled WGS sequence"/>
</dbReference>
<dbReference type="AlphaFoldDB" id="A0A9D1D3H2"/>
<name>A0A9D1D3H2_9FIRM</name>
<reference evidence="1" key="2">
    <citation type="journal article" date="2021" name="PeerJ">
        <title>Extensive microbial diversity within the chicken gut microbiome revealed by metagenomics and culture.</title>
        <authorList>
            <person name="Gilroy R."/>
            <person name="Ravi A."/>
            <person name="Getino M."/>
            <person name="Pursley I."/>
            <person name="Horton D.L."/>
            <person name="Alikhan N.F."/>
            <person name="Baker D."/>
            <person name="Gharbi K."/>
            <person name="Hall N."/>
            <person name="Watson M."/>
            <person name="Adriaenssens E.M."/>
            <person name="Foster-Nyarko E."/>
            <person name="Jarju S."/>
            <person name="Secka A."/>
            <person name="Antonio M."/>
            <person name="Oren A."/>
            <person name="Chaudhuri R.R."/>
            <person name="La Ragione R."/>
            <person name="Hildebrand F."/>
            <person name="Pallen M.J."/>
        </authorList>
    </citation>
    <scope>NUCLEOTIDE SEQUENCE</scope>
    <source>
        <strain evidence="1">ChiSjej3B21-11622</strain>
    </source>
</reference>
<evidence type="ECO:0000313" key="1">
    <source>
        <dbReference type="EMBL" id="HIQ97864.1"/>
    </source>
</evidence>
<organism evidence="1 2">
    <name type="scientific">Candidatus Limivivens merdigallinarum</name>
    <dbReference type="NCBI Taxonomy" id="2840859"/>
    <lineage>
        <taxon>Bacteria</taxon>
        <taxon>Bacillati</taxon>
        <taxon>Bacillota</taxon>
        <taxon>Clostridia</taxon>
        <taxon>Lachnospirales</taxon>
        <taxon>Lachnospiraceae</taxon>
        <taxon>Lachnospiraceae incertae sedis</taxon>
        <taxon>Candidatus Limivivens</taxon>
    </lineage>
</organism>
<sequence>MRWVRLCDLPKLKLASGMEYMIRLFLEDEVSEHYLWCEDGAWGNMLK</sequence>
<comment type="caution">
    <text evidence="1">The sequence shown here is derived from an EMBL/GenBank/DDBJ whole genome shotgun (WGS) entry which is preliminary data.</text>
</comment>